<gene>
    <name evidence="3" type="ORF">SLI_1256</name>
</gene>
<dbReference type="GeneID" id="91388055"/>
<dbReference type="Pfam" id="PF12802">
    <property type="entry name" value="MarR_2"/>
    <property type="match status" value="1"/>
</dbReference>
<dbReference type="GO" id="GO:0006950">
    <property type="term" value="P:response to stress"/>
    <property type="evidence" value="ECO:0007669"/>
    <property type="project" value="TreeGrafter"/>
</dbReference>
<dbReference type="AlphaFoldDB" id="A0A7U9H933"/>
<dbReference type="Gene3D" id="1.10.10.10">
    <property type="entry name" value="Winged helix-like DNA-binding domain superfamily/Winged helix DNA-binding domain"/>
    <property type="match status" value="1"/>
</dbReference>
<proteinExistence type="predicted"/>
<organism evidence="3 4">
    <name type="scientific">Streptomyces lividans 1326</name>
    <dbReference type="NCBI Taxonomy" id="1200984"/>
    <lineage>
        <taxon>Bacteria</taxon>
        <taxon>Bacillati</taxon>
        <taxon>Actinomycetota</taxon>
        <taxon>Actinomycetes</taxon>
        <taxon>Kitasatosporales</taxon>
        <taxon>Streptomycetaceae</taxon>
        <taxon>Streptomyces</taxon>
    </lineage>
</organism>
<dbReference type="Proteomes" id="UP000014062">
    <property type="component" value="Chromosome"/>
</dbReference>
<feature type="domain" description="HTH marR-type" evidence="2">
    <location>
        <begin position="49"/>
        <end position="187"/>
    </location>
</feature>
<dbReference type="InterPro" id="IPR000835">
    <property type="entry name" value="HTH_MarR-typ"/>
</dbReference>
<dbReference type="PROSITE" id="PS50995">
    <property type="entry name" value="HTH_MARR_2"/>
    <property type="match status" value="1"/>
</dbReference>
<name>A0A7U9H933_STRLI</name>
<dbReference type="SMART" id="SM00347">
    <property type="entry name" value="HTH_MARR"/>
    <property type="match status" value="1"/>
</dbReference>
<feature type="region of interest" description="Disordered" evidence="1">
    <location>
        <begin position="192"/>
        <end position="241"/>
    </location>
</feature>
<dbReference type="RefSeq" id="WP_003977843.1">
    <property type="nucleotide sequence ID" value="NZ_CM001889.1"/>
</dbReference>
<evidence type="ECO:0000313" key="3">
    <source>
        <dbReference type="EMBL" id="EOY45973.1"/>
    </source>
</evidence>
<evidence type="ECO:0000313" key="4">
    <source>
        <dbReference type="Proteomes" id="UP000014062"/>
    </source>
</evidence>
<sequence length="241" mass="25500">MARTADDTNGRRRRRPRNGTTSEATARTDEGSGSGASTGPVAETRWLNGDELAAWLANSAIMISLPAALDARMQREAQLTFFEYMVLSVLSEQPDRTMQMSALAARTAASLSRLSHVVGRLEKRELLARKRIPGSGRRTTATLTEAGYDVVVAAAPGHVAAVREYLIDDLEPQELAALRRIGAAVDAAIKRGQPDGGSAASSPVDGAVDGQSPTIHPASQPPADTLIVTPRGPADQEPDQP</sequence>
<dbReference type="InterPro" id="IPR036388">
    <property type="entry name" value="WH-like_DNA-bd_sf"/>
</dbReference>
<protein>
    <submittedName>
        <fullName evidence="3">Putative transcriptional regulator, MarR family</fullName>
    </submittedName>
</protein>
<feature type="region of interest" description="Disordered" evidence="1">
    <location>
        <begin position="1"/>
        <end position="42"/>
    </location>
</feature>
<dbReference type="PANTHER" id="PTHR33164:SF99">
    <property type="entry name" value="MARR FAMILY REGULATORY PROTEIN"/>
    <property type="match status" value="1"/>
</dbReference>
<dbReference type="InterPro" id="IPR036390">
    <property type="entry name" value="WH_DNA-bd_sf"/>
</dbReference>
<evidence type="ECO:0000259" key="2">
    <source>
        <dbReference type="PROSITE" id="PS50995"/>
    </source>
</evidence>
<dbReference type="PANTHER" id="PTHR33164">
    <property type="entry name" value="TRANSCRIPTIONAL REGULATOR, MARR FAMILY"/>
    <property type="match status" value="1"/>
</dbReference>
<evidence type="ECO:0000256" key="1">
    <source>
        <dbReference type="SAM" id="MobiDB-lite"/>
    </source>
</evidence>
<reference evidence="4" key="1">
    <citation type="journal article" date="2013" name="Genome Biol. Evol.">
        <title>The genome sequence of Streptomyces lividans 66 reveals a novel tRNA-dependent peptide biosynthetic system within a metal-related genomic island.</title>
        <authorList>
            <person name="Cruz-Morales P."/>
            <person name="Vijgenboom E."/>
            <person name="Iruegas-Bocardo F."/>
            <person name="Girard G."/>
            <person name="Yanez-Guerra L.A."/>
            <person name="Ramos-Aboites H.E."/>
            <person name="Pernodet J.L."/>
            <person name="Anne J."/>
            <person name="van Wezel G.P."/>
            <person name="Barona-Gomez F."/>
        </authorList>
    </citation>
    <scope>NUCLEOTIDE SEQUENCE [LARGE SCALE GENOMIC DNA]</scope>
    <source>
        <strain evidence="4">1326</strain>
    </source>
</reference>
<dbReference type="GO" id="GO:0003700">
    <property type="term" value="F:DNA-binding transcription factor activity"/>
    <property type="evidence" value="ECO:0007669"/>
    <property type="project" value="InterPro"/>
</dbReference>
<accession>A0A7U9H933</accession>
<feature type="compositionally biased region" description="Basic and acidic residues" evidence="1">
    <location>
        <begin position="1"/>
        <end position="10"/>
    </location>
</feature>
<dbReference type="SUPFAM" id="SSF46785">
    <property type="entry name" value="Winged helix' DNA-binding domain"/>
    <property type="match status" value="1"/>
</dbReference>
<dbReference type="EMBL" id="CM001889">
    <property type="protein sequence ID" value="EOY45973.1"/>
    <property type="molecule type" value="Genomic_DNA"/>
</dbReference>
<dbReference type="InterPro" id="IPR039422">
    <property type="entry name" value="MarR/SlyA-like"/>
</dbReference>